<gene>
    <name evidence="2" type="ORF">Tci_007983</name>
</gene>
<evidence type="ECO:0000313" key="2">
    <source>
        <dbReference type="EMBL" id="GEU36005.1"/>
    </source>
</evidence>
<dbReference type="AlphaFoldDB" id="A0A6L2JJD6"/>
<organism evidence="2">
    <name type="scientific">Tanacetum cinerariifolium</name>
    <name type="common">Dalmatian daisy</name>
    <name type="synonym">Chrysanthemum cinerariifolium</name>
    <dbReference type="NCBI Taxonomy" id="118510"/>
    <lineage>
        <taxon>Eukaryota</taxon>
        <taxon>Viridiplantae</taxon>
        <taxon>Streptophyta</taxon>
        <taxon>Embryophyta</taxon>
        <taxon>Tracheophyta</taxon>
        <taxon>Spermatophyta</taxon>
        <taxon>Magnoliopsida</taxon>
        <taxon>eudicotyledons</taxon>
        <taxon>Gunneridae</taxon>
        <taxon>Pentapetalae</taxon>
        <taxon>asterids</taxon>
        <taxon>campanulids</taxon>
        <taxon>Asterales</taxon>
        <taxon>Asteraceae</taxon>
        <taxon>Asteroideae</taxon>
        <taxon>Anthemideae</taxon>
        <taxon>Anthemidinae</taxon>
        <taxon>Tanacetum</taxon>
    </lineage>
</organism>
<feature type="region of interest" description="Disordered" evidence="1">
    <location>
        <begin position="95"/>
        <end position="114"/>
    </location>
</feature>
<accession>A0A6L2JJD6</accession>
<comment type="caution">
    <text evidence="2">The sequence shown here is derived from an EMBL/GenBank/DDBJ whole genome shotgun (WGS) entry which is preliminary data.</text>
</comment>
<dbReference type="EMBL" id="BKCJ010000758">
    <property type="protein sequence ID" value="GEU36005.1"/>
    <property type="molecule type" value="Genomic_DNA"/>
</dbReference>
<proteinExistence type="predicted"/>
<reference evidence="2" key="1">
    <citation type="journal article" date="2019" name="Sci. Rep.">
        <title>Draft genome of Tanacetum cinerariifolium, the natural source of mosquito coil.</title>
        <authorList>
            <person name="Yamashiro T."/>
            <person name="Shiraishi A."/>
            <person name="Satake H."/>
            <person name="Nakayama K."/>
        </authorList>
    </citation>
    <scope>NUCLEOTIDE SEQUENCE</scope>
</reference>
<name>A0A6L2JJD6_TANCI</name>
<protein>
    <submittedName>
        <fullName evidence="2">Transposase, mutator type</fullName>
    </submittedName>
</protein>
<sequence>MFNENDLDFIDNEDFDSDFGIVQDLAKVFPSAKHRYCLRKIHKHMKKQWNGLSYKQMLWKCAATTITIQGFEAVVEKCSCHTDIYTTRNINKKKIKGKDTSGSGGVSSGVSSKGKAIIEPARKTKKIAEYGSGSGGVSAGTSSGEKQPKRVRFALMNQLKDRRLQAKVQAVVMVVQVKVFKVSNSVVKLIVGMVVDLNHGSLIVEVQLWQHMLLLHVKLFKVLSLVVLPKLLLVQPIVGMVMDFNQWGSYAGSRTVETPPLPKWRQSFINGEIHNPPSSERARSMVKKSMILINTT</sequence>
<evidence type="ECO:0000256" key="1">
    <source>
        <dbReference type="SAM" id="MobiDB-lite"/>
    </source>
</evidence>